<accession>A0A9X4EP34</accession>
<evidence type="ECO:0000313" key="2">
    <source>
        <dbReference type="EMBL" id="MDE1205545.1"/>
    </source>
</evidence>
<protein>
    <submittedName>
        <fullName evidence="2">Uncharacterized protein</fullName>
    </submittedName>
</protein>
<dbReference type="AlphaFoldDB" id="A0A9X4EP34"/>
<proteinExistence type="predicted"/>
<comment type="caution">
    <text evidence="2">The sequence shown here is derived from an EMBL/GenBank/DDBJ whole genome shotgun (WGS) entry which is preliminary data.</text>
</comment>
<keyword evidence="1" id="KW-0472">Membrane</keyword>
<feature type="transmembrane region" description="Helical" evidence="1">
    <location>
        <begin position="27"/>
        <end position="45"/>
    </location>
</feature>
<evidence type="ECO:0000256" key="1">
    <source>
        <dbReference type="SAM" id="Phobius"/>
    </source>
</evidence>
<dbReference type="EMBL" id="JAIWJY010000001">
    <property type="protein sequence ID" value="MDE1205545.1"/>
    <property type="molecule type" value="Genomic_DNA"/>
</dbReference>
<keyword evidence="1" id="KW-1133">Transmembrane helix</keyword>
<keyword evidence="3" id="KW-1185">Reference proteome</keyword>
<dbReference type="Proteomes" id="UP001149303">
    <property type="component" value="Unassembled WGS sequence"/>
</dbReference>
<evidence type="ECO:0000313" key="3">
    <source>
        <dbReference type="Proteomes" id="UP001149303"/>
    </source>
</evidence>
<sequence length="57" mass="6362">MFLIQEEKSSTAYKAGYEVGQWIAQNPLLAVFIGAVVSVGFVWILTKVVKQIRTFGE</sequence>
<reference evidence="2" key="1">
    <citation type="submission" date="2021-09" db="EMBL/GenBank/DDBJ databases">
        <authorList>
            <person name="Smyrli M."/>
        </authorList>
    </citation>
    <scope>NUCLEOTIDE SEQUENCE</scope>
    <source>
        <strain evidence="2">LAR25</strain>
    </source>
</reference>
<name>A0A9X4EP34_9FLAO</name>
<gene>
    <name evidence="2" type="ORF">LCI24_01935</name>
</gene>
<keyword evidence="1" id="KW-0812">Transmembrane</keyword>
<dbReference type="RefSeq" id="WP_274638906.1">
    <property type="nucleotide sequence ID" value="NZ_JAIWJY010000001.1"/>
</dbReference>
<organism evidence="2 3">
    <name type="scientific">Tenacibaculum larymnensis</name>
    <dbReference type="NCBI Taxonomy" id="2878201"/>
    <lineage>
        <taxon>Bacteria</taxon>
        <taxon>Pseudomonadati</taxon>
        <taxon>Bacteroidota</taxon>
        <taxon>Flavobacteriia</taxon>
        <taxon>Flavobacteriales</taxon>
        <taxon>Flavobacteriaceae</taxon>
        <taxon>Tenacibaculum</taxon>
    </lineage>
</organism>